<dbReference type="Proteomes" id="UP000214603">
    <property type="component" value="Unassembled WGS sequence"/>
</dbReference>
<dbReference type="GO" id="GO:0005829">
    <property type="term" value="C:cytosol"/>
    <property type="evidence" value="ECO:0007669"/>
    <property type="project" value="TreeGrafter"/>
</dbReference>
<evidence type="ECO:0000259" key="1">
    <source>
        <dbReference type="Pfam" id="PF01968"/>
    </source>
</evidence>
<comment type="caution">
    <text evidence="4">The sequence shown here is derived from an EMBL/GenBank/DDBJ whole genome shotgun (WGS) entry which is preliminary data.</text>
</comment>
<name>A0A225MX26_9BURK</name>
<evidence type="ECO:0000259" key="2">
    <source>
        <dbReference type="Pfam" id="PF05378"/>
    </source>
</evidence>
<protein>
    <submittedName>
        <fullName evidence="4">5-oxoprolinase</fullName>
    </submittedName>
</protein>
<dbReference type="Pfam" id="PF19278">
    <property type="entry name" value="Hydant_A_C"/>
    <property type="match status" value="1"/>
</dbReference>
<organism evidence="4 5">
    <name type="scientific">Candidimonas nitroreducens</name>
    <dbReference type="NCBI Taxonomy" id="683354"/>
    <lineage>
        <taxon>Bacteria</taxon>
        <taxon>Pseudomonadati</taxon>
        <taxon>Pseudomonadota</taxon>
        <taxon>Betaproteobacteria</taxon>
        <taxon>Burkholderiales</taxon>
        <taxon>Alcaligenaceae</taxon>
        <taxon>Candidimonas</taxon>
    </lineage>
</organism>
<evidence type="ECO:0000313" key="4">
    <source>
        <dbReference type="EMBL" id="OWT65836.1"/>
    </source>
</evidence>
<feature type="domain" description="Hydantoinase A/oxoprolinase" evidence="1">
    <location>
        <begin position="215"/>
        <end position="509"/>
    </location>
</feature>
<accession>A0A225MX26</accession>
<dbReference type="GO" id="GO:0006749">
    <property type="term" value="P:glutathione metabolic process"/>
    <property type="evidence" value="ECO:0007669"/>
    <property type="project" value="TreeGrafter"/>
</dbReference>
<dbReference type="InterPro" id="IPR008040">
    <property type="entry name" value="Hydant_A_N"/>
</dbReference>
<evidence type="ECO:0000259" key="3">
    <source>
        <dbReference type="Pfam" id="PF19278"/>
    </source>
</evidence>
<evidence type="ECO:0000313" key="5">
    <source>
        <dbReference type="Proteomes" id="UP000214603"/>
    </source>
</evidence>
<proteinExistence type="predicted"/>
<reference evidence="5" key="1">
    <citation type="submission" date="2017-06" db="EMBL/GenBank/DDBJ databases">
        <title>Herbaspirillum phytohormonus sp. nov., isolated from the root nodule of Robinia pseudoacacia in lead-zinc mine.</title>
        <authorList>
            <person name="Fan M."/>
            <person name="Lin Y."/>
        </authorList>
    </citation>
    <scope>NUCLEOTIDE SEQUENCE [LARGE SCALE GENOMIC DNA]</scope>
    <source>
        <strain evidence="5">SC-089</strain>
    </source>
</reference>
<dbReference type="RefSeq" id="WP_088601985.1">
    <property type="nucleotide sequence ID" value="NZ_NJIH01000002.1"/>
</dbReference>
<dbReference type="Pfam" id="PF01968">
    <property type="entry name" value="Hydantoinase_A"/>
    <property type="match status" value="1"/>
</dbReference>
<gene>
    <name evidence="4" type="ORF">CEY11_03665</name>
</gene>
<dbReference type="AlphaFoldDB" id="A0A225MX26"/>
<dbReference type="InterPro" id="IPR049517">
    <property type="entry name" value="ACX-like_C"/>
</dbReference>
<dbReference type="PANTHER" id="PTHR11365:SF23">
    <property type="entry name" value="HYPOTHETICAL 5-OXOPROLINASE (EUROFUNG)-RELATED"/>
    <property type="match status" value="1"/>
</dbReference>
<dbReference type="PANTHER" id="PTHR11365">
    <property type="entry name" value="5-OXOPROLINASE RELATED"/>
    <property type="match status" value="1"/>
</dbReference>
<dbReference type="EMBL" id="NJIH01000002">
    <property type="protein sequence ID" value="OWT65836.1"/>
    <property type="molecule type" value="Genomic_DNA"/>
</dbReference>
<dbReference type="OrthoDB" id="9768323at2"/>
<dbReference type="GO" id="GO:0017168">
    <property type="term" value="F:5-oxoprolinase (ATP-hydrolyzing) activity"/>
    <property type="evidence" value="ECO:0007669"/>
    <property type="project" value="TreeGrafter"/>
</dbReference>
<sequence>MNSHGVSKEILRIAADIGGTFTDGVAILAPAGRIWVGKTPTTPHDPGVAVSTVVLNLLKQVSESLGEHAPSLGEVVHGTTLITNTLIERKGSKTALVTTEGMADVLDIGREWRYDIYDLDIVLPQPLVDASCRLEVEERLAASGEVITPIRAEQIQEIATQLRSLGIESVAISLLHSYVNPEHEQHIERILQQALPGVAVSVSSSLASEINEFERTSTAVANAYVKPIVAEYLRALEDRIERIRADIPLRIMVSSGGFTSASAAAESPIFLLESGPAAGVLSALNTARQNRVDNVLAFDMGGTTAKACVSVGEPPVAHSFECSRVERFKRGSGLPILIPSIELIEIGAGGGSIAYRNKMGLLNIGPESAGSVPGPACYGQGGADPTVTDADLMLGYLNPSNFLGGEMTLSLELARTAMARLAGELGMKTVETAAGICNMVNENMASAARIHIAENGYDPRDFTMVATGGAGPLHAVDVARKLRIPRVLIPIAAGAGSCLGMLAAPARADKAWTRPSLLSDVHWDDVRARLQALKAESEIELAAAGADRVEWILGIEMRYAGQGANVSVGLPYGVLQQEEPEMLIQQEFERVYEKLYGHLVPNARSQVMTWRLTGKNETRGHHFEWGDARIKPQIKISESRDVYQPVSGTFQKSAVYDRYSLPAGTVLQGPLILEERESTIAVAVKSEVRVLDDLTISVTIQEFE</sequence>
<feature type="domain" description="Hydantoinase/oxoprolinase N-terminal" evidence="2">
    <location>
        <begin position="12"/>
        <end position="193"/>
    </location>
</feature>
<dbReference type="Pfam" id="PF05378">
    <property type="entry name" value="Hydant_A_N"/>
    <property type="match status" value="1"/>
</dbReference>
<feature type="domain" description="Acetophenone carboxylase-like C-terminal" evidence="3">
    <location>
        <begin position="534"/>
        <end position="693"/>
    </location>
</feature>
<keyword evidence="5" id="KW-1185">Reference proteome</keyword>
<dbReference type="InterPro" id="IPR002821">
    <property type="entry name" value="Hydantoinase_A"/>
</dbReference>
<dbReference type="InterPro" id="IPR045079">
    <property type="entry name" value="Oxoprolinase-like"/>
</dbReference>